<dbReference type="EMBL" id="MK278860">
    <property type="protein sequence ID" value="AZU98772.1"/>
    <property type="molecule type" value="Genomic_DNA"/>
</dbReference>
<protein>
    <submittedName>
        <fullName evidence="1">Uncharacterized protein</fullName>
    </submittedName>
</protein>
<evidence type="ECO:0000313" key="1">
    <source>
        <dbReference type="EMBL" id="AZU98772.1"/>
    </source>
</evidence>
<proteinExistence type="predicted"/>
<sequence>MRTLASLLAFAIYITGIVLAKGFWWTFGAIVLPPISWYIAIEHFVRHFNLL</sequence>
<organism evidence="1 2">
    <name type="scientific">Acinetobacter phage AbTZA1</name>
    <dbReference type="NCBI Taxonomy" id="2500827"/>
    <lineage>
        <taxon>Viruses</taxon>
        <taxon>Duplodnaviria</taxon>
        <taxon>Heunggongvirae</taxon>
        <taxon>Uroviricota</taxon>
        <taxon>Caudoviricetes</taxon>
        <taxon>Pantevenvirales</taxon>
        <taxon>Straboviridae</taxon>
        <taxon>Twarogvirinae</taxon>
        <taxon>Hadassahvirus</taxon>
        <taxon>Hadassahvirus azbtza1</taxon>
    </lineage>
</organism>
<dbReference type="KEGG" id="vg:55811392"/>
<reference evidence="1 2" key="1">
    <citation type="submission" date="2018-12" db="EMBL/GenBank/DDBJ databases">
        <title>Successful treatment of antibiotic resistant microbial bone infection with bacteriophages.</title>
        <authorList>
            <person name="Nir-Paz R."/>
            <person name="Gelman D."/>
            <person name="Khouri A."/>
            <person name="Sisson B.M."/>
            <person name="Fackler J."/>
            <person name="Oren S.A."/>
            <person name="Khalifa L."/>
            <person name="Rimon A."/>
            <person name="Glazer S.C."/>
            <person name="Moses A.E."/>
            <person name="Yoram W."/>
            <person name="Schooley R.T."/>
            <person name="Hazan R."/>
        </authorList>
    </citation>
    <scope>NUCLEOTIDE SEQUENCE [LARGE SCALE GENOMIC DNA]</scope>
</reference>
<dbReference type="GeneID" id="55811392"/>
<dbReference type="RefSeq" id="YP_009882096.1">
    <property type="nucleotide sequence ID" value="NC_049445.1"/>
</dbReference>
<evidence type="ECO:0000313" key="2">
    <source>
        <dbReference type="Proteomes" id="UP000287416"/>
    </source>
</evidence>
<accession>A0A3T0IH65</accession>
<keyword evidence="2" id="KW-1185">Reference proteome</keyword>
<name>A0A3T0IH65_9CAUD</name>
<dbReference type="Proteomes" id="UP000287416">
    <property type="component" value="Segment"/>
</dbReference>